<keyword evidence="1" id="KW-0677">Repeat</keyword>
<dbReference type="RefSeq" id="WP_007308057.1">
    <property type="nucleotide sequence ID" value="NZ_AADV02000176.1"/>
</dbReference>
<reference evidence="2" key="2">
    <citation type="submission" date="2005-06" db="EMBL/GenBank/DDBJ databases">
        <title>Sequencing of the draft genome and assembly of Crocosphaera watsonii WH 8501.</title>
        <authorList>
            <consortium name="US DOE Joint Genome Institute (JGI-PGF)"/>
            <person name="Copeland A."/>
            <person name="Lucas S."/>
            <person name="Lapidus A."/>
            <person name="Barry K."/>
            <person name="Detter C."/>
            <person name="Glavina T."/>
            <person name="Hammon N."/>
            <person name="Israni S."/>
            <person name="Pitluck S."/>
            <person name="Richardson P."/>
        </authorList>
    </citation>
    <scope>NUCLEOTIDE SEQUENCE [LARGE SCALE GENOMIC DNA]</scope>
    <source>
        <strain evidence="2">WH 8501</strain>
    </source>
</reference>
<name>Q4BW57_CROWT</name>
<comment type="caution">
    <text evidence="2">The sequence shown here is derived from an EMBL/GenBank/DDBJ whole genome shotgun (WGS) entry which is preliminary data.</text>
</comment>
<keyword evidence="3" id="KW-1185">Reference proteome</keyword>
<dbReference type="OrthoDB" id="480722at2"/>
<dbReference type="Pfam" id="PF00805">
    <property type="entry name" value="Pentapeptide"/>
    <property type="match status" value="2"/>
</dbReference>
<evidence type="ECO:0000256" key="1">
    <source>
        <dbReference type="ARBA" id="ARBA00022737"/>
    </source>
</evidence>
<dbReference type="KEGG" id="cwa:CwatDRAFT_0498"/>
<protein>
    <submittedName>
        <fullName evidence="2">Pentapeptide repeat</fullName>
    </submittedName>
</protein>
<dbReference type="Pfam" id="PF13599">
    <property type="entry name" value="Pentapeptide_4"/>
    <property type="match status" value="1"/>
</dbReference>
<sequence>MPDAMIEIITSTFYKIVNYIYGDEVWKWIFQTFASPIAIFFTGWIIQRGIAEKQLEINKKNREEDILEKYLEDIQNLLLHYIFDNKLKSGLTQRINGLVFNIITTKTVTVLRRLNESSSKTIILLFLYNTSLIQKSVEDEGQINFFQSCNFSNIDLSEVDLSRAYFCGMNLSQTNFEEAELKKVDFSDANLEEANFKNSFLRGANFSNAKLKEANFFKACLGEIRLSKDVNNIMISGADFSHADLSHVDFSYADLSGVNFEGAYLFKTNFKGAKLKTANFKGAYLINVKNLTNSQIKSCCYWDQAYYKGDWDKYKTEWIYNETANKKFIKKIKTDKDSEPEKFPDYSRWKRWKGYSEQHKVVIPISYKIHL</sequence>
<proteinExistence type="predicted"/>
<dbReference type="PANTHER" id="PTHR47485">
    <property type="entry name" value="THYLAKOID LUMENAL 17.4 KDA PROTEIN, CHLOROPLASTIC"/>
    <property type="match status" value="1"/>
</dbReference>
<dbReference type="PANTHER" id="PTHR47485:SF1">
    <property type="entry name" value="THYLAKOID LUMENAL 17.4 KDA PROTEIN, CHLOROPLASTIC"/>
    <property type="match status" value="1"/>
</dbReference>
<dbReference type="Gene3D" id="2.160.20.80">
    <property type="entry name" value="E3 ubiquitin-protein ligase SopA"/>
    <property type="match status" value="2"/>
</dbReference>
<dbReference type="Proteomes" id="UP000003922">
    <property type="component" value="Unassembled WGS sequence"/>
</dbReference>
<dbReference type="EMBL" id="AADV02000176">
    <property type="protein sequence ID" value="EAM48142.1"/>
    <property type="molecule type" value="Genomic_DNA"/>
</dbReference>
<evidence type="ECO:0000313" key="2">
    <source>
        <dbReference type="EMBL" id="EAM48142.1"/>
    </source>
</evidence>
<gene>
    <name evidence="2" type="ORF">CwatDRAFT_0498</name>
</gene>
<dbReference type="AlphaFoldDB" id="Q4BW57"/>
<evidence type="ECO:0000313" key="3">
    <source>
        <dbReference type="Proteomes" id="UP000003922"/>
    </source>
</evidence>
<reference evidence="2" key="3">
    <citation type="submission" date="2016-12" db="EMBL/GenBank/DDBJ databases">
        <title>Annotation of the draft genome assembly of Crocosphaera watsonii WH 8501.</title>
        <authorList>
            <consortium name="US DOE Joint Genome Institute (JGI-ORNL)"/>
            <person name="Larimer F."/>
            <person name="Land M."/>
        </authorList>
    </citation>
    <scope>NUCLEOTIDE SEQUENCE</scope>
    <source>
        <strain evidence="2">WH 8501</strain>
    </source>
</reference>
<dbReference type="SUPFAM" id="SSF141571">
    <property type="entry name" value="Pentapeptide repeat-like"/>
    <property type="match status" value="1"/>
</dbReference>
<dbReference type="InterPro" id="IPR001646">
    <property type="entry name" value="5peptide_repeat"/>
</dbReference>
<organism evidence="2 3">
    <name type="scientific">Crocosphaera watsonii WH 8501</name>
    <dbReference type="NCBI Taxonomy" id="165597"/>
    <lineage>
        <taxon>Bacteria</taxon>
        <taxon>Bacillati</taxon>
        <taxon>Cyanobacteriota</taxon>
        <taxon>Cyanophyceae</taxon>
        <taxon>Oscillatoriophycideae</taxon>
        <taxon>Chroococcales</taxon>
        <taxon>Aphanothecaceae</taxon>
        <taxon>Crocosphaera</taxon>
    </lineage>
</organism>
<accession>Q4BW57</accession>
<reference evidence="2" key="1">
    <citation type="submission" date="2004-02" db="EMBL/GenBank/DDBJ databases">
        <authorList>
            <consortium name="DOE Joint Genome Institute"/>
        </authorList>
    </citation>
    <scope>NUCLEOTIDE SEQUENCE [LARGE SCALE GENOMIC DNA]</scope>
    <source>
        <strain evidence="2">WH 8501</strain>
    </source>
</reference>